<dbReference type="SUPFAM" id="SSF56349">
    <property type="entry name" value="DNA breaking-rejoining enzymes"/>
    <property type="match status" value="1"/>
</dbReference>
<dbReference type="Proteomes" id="UP000683360">
    <property type="component" value="Unassembled WGS sequence"/>
</dbReference>
<dbReference type="PANTHER" id="PTHR34605">
    <property type="entry name" value="PHAGE_INTEGRASE DOMAIN-CONTAINING PROTEIN"/>
    <property type="match status" value="1"/>
</dbReference>
<proteinExistence type="predicted"/>
<protein>
    <recommendedName>
        <fullName evidence="4">Tyr recombinase domain-containing protein</fullName>
    </recommendedName>
</protein>
<sequence>MIIEGAKRILSKPVLKKEPITADHLQNVVNKIGSDRAHLPNVRICAMMLVGYAGFLRYNEIANLKMCNIKKINTYVSLNIESGKTDVYRRGNNVIISKTNLPTCPVVWLLTYINLAKLSLDSNQYVFRSVRFFKSENSYKLAEVNRPLSYTRARELLLSTLTAIGLDCKHFCLQSLRSGGDRF</sequence>
<evidence type="ECO:0000313" key="2">
    <source>
        <dbReference type="EMBL" id="CAG2256303.1"/>
    </source>
</evidence>
<dbReference type="GO" id="GO:0015074">
    <property type="term" value="P:DNA integration"/>
    <property type="evidence" value="ECO:0007669"/>
    <property type="project" value="InterPro"/>
</dbReference>
<dbReference type="PANTHER" id="PTHR34605:SF6">
    <property type="entry name" value="TYR RECOMBINASE DOMAIN-CONTAINING PROTEIN"/>
    <property type="match status" value="1"/>
</dbReference>
<dbReference type="InterPro" id="IPR013762">
    <property type="entry name" value="Integrase-like_cat_sf"/>
</dbReference>
<evidence type="ECO:0000256" key="1">
    <source>
        <dbReference type="ARBA" id="ARBA00023172"/>
    </source>
</evidence>
<comment type="caution">
    <text evidence="2">The sequence shown here is derived from an EMBL/GenBank/DDBJ whole genome shotgun (WGS) entry which is preliminary data.</text>
</comment>
<dbReference type="InterPro" id="IPR011010">
    <property type="entry name" value="DNA_brk_join_enz"/>
</dbReference>
<organism evidence="2 3">
    <name type="scientific">Mytilus edulis</name>
    <name type="common">Blue mussel</name>
    <dbReference type="NCBI Taxonomy" id="6550"/>
    <lineage>
        <taxon>Eukaryota</taxon>
        <taxon>Metazoa</taxon>
        <taxon>Spiralia</taxon>
        <taxon>Lophotrochozoa</taxon>
        <taxon>Mollusca</taxon>
        <taxon>Bivalvia</taxon>
        <taxon>Autobranchia</taxon>
        <taxon>Pteriomorphia</taxon>
        <taxon>Mytilida</taxon>
        <taxon>Mytiloidea</taxon>
        <taxon>Mytilidae</taxon>
        <taxon>Mytilinae</taxon>
        <taxon>Mytilus</taxon>
    </lineage>
</organism>
<keyword evidence="3" id="KW-1185">Reference proteome</keyword>
<name>A0A8S3VJ72_MYTED</name>
<reference evidence="2" key="1">
    <citation type="submission" date="2021-03" db="EMBL/GenBank/DDBJ databases">
        <authorList>
            <person name="Bekaert M."/>
        </authorList>
    </citation>
    <scope>NUCLEOTIDE SEQUENCE</scope>
</reference>
<keyword evidence="1" id="KW-0233">DNA recombination</keyword>
<dbReference type="AlphaFoldDB" id="A0A8S3VJ72"/>
<dbReference type="EMBL" id="CAJPWZ010003299">
    <property type="protein sequence ID" value="CAG2256303.1"/>
    <property type="molecule type" value="Genomic_DNA"/>
</dbReference>
<dbReference type="InterPro" id="IPR052925">
    <property type="entry name" value="Phage_Integrase-like_Recomb"/>
</dbReference>
<evidence type="ECO:0000313" key="3">
    <source>
        <dbReference type="Proteomes" id="UP000683360"/>
    </source>
</evidence>
<evidence type="ECO:0008006" key="4">
    <source>
        <dbReference type="Google" id="ProtNLM"/>
    </source>
</evidence>
<dbReference type="OrthoDB" id="5965134at2759"/>
<dbReference type="GO" id="GO:0003677">
    <property type="term" value="F:DNA binding"/>
    <property type="evidence" value="ECO:0007669"/>
    <property type="project" value="InterPro"/>
</dbReference>
<accession>A0A8S3VJ72</accession>
<gene>
    <name evidence="2" type="ORF">MEDL_67666</name>
</gene>
<dbReference type="GO" id="GO:0006310">
    <property type="term" value="P:DNA recombination"/>
    <property type="evidence" value="ECO:0007669"/>
    <property type="project" value="UniProtKB-KW"/>
</dbReference>
<dbReference type="Gene3D" id="1.10.443.10">
    <property type="entry name" value="Intergrase catalytic core"/>
    <property type="match status" value="1"/>
</dbReference>